<dbReference type="PANTHER" id="PTHR37487">
    <property type="entry name" value="CHROMOSOME 1, WHOLE GENOME SHOTGUN SEQUENCE"/>
    <property type="match status" value="1"/>
</dbReference>
<gene>
    <name evidence="2" type="ORF">DAEQUDRAFT_722110</name>
</gene>
<evidence type="ECO:0000313" key="2">
    <source>
        <dbReference type="EMBL" id="KZT73013.1"/>
    </source>
</evidence>
<keyword evidence="3" id="KW-1185">Reference proteome</keyword>
<accession>A0A165T6Y4</accession>
<reference evidence="2 3" key="1">
    <citation type="journal article" date="2016" name="Mol. Biol. Evol.">
        <title>Comparative Genomics of Early-Diverging Mushroom-Forming Fungi Provides Insights into the Origins of Lignocellulose Decay Capabilities.</title>
        <authorList>
            <person name="Nagy L.G."/>
            <person name="Riley R."/>
            <person name="Tritt A."/>
            <person name="Adam C."/>
            <person name="Daum C."/>
            <person name="Floudas D."/>
            <person name="Sun H."/>
            <person name="Yadav J.S."/>
            <person name="Pangilinan J."/>
            <person name="Larsson K.H."/>
            <person name="Matsuura K."/>
            <person name="Barry K."/>
            <person name="Labutti K."/>
            <person name="Kuo R."/>
            <person name="Ohm R.A."/>
            <person name="Bhattacharya S.S."/>
            <person name="Shirouzu T."/>
            <person name="Yoshinaga Y."/>
            <person name="Martin F.M."/>
            <person name="Grigoriev I.V."/>
            <person name="Hibbett D.S."/>
        </authorList>
    </citation>
    <scope>NUCLEOTIDE SEQUENCE [LARGE SCALE GENOMIC DNA]</scope>
    <source>
        <strain evidence="2 3">L-15889</strain>
    </source>
</reference>
<keyword evidence="1" id="KW-0732">Signal</keyword>
<evidence type="ECO:0000313" key="3">
    <source>
        <dbReference type="Proteomes" id="UP000076727"/>
    </source>
</evidence>
<name>A0A165T6Y4_9APHY</name>
<protein>
    <submittedName>
        <fullName evidence="2">Uncharacterized protein</fullName>
    </submittedName>
</protein>
<proteinExistence type="predicted"/>
<dbReference type="PANTHER" id="PTHR37487:SF2">
    <property type="entry name" value="EXPRESSED PROTEIN"/>
    <property type="match status" value="1"/>
</dbReference>
<dbReference type="Proteomes" id="UP000076727">
    <property type="component" value="Unassembled WGS sequence"/>
</dbReference>
<organism evidence="2 3">
    <name type="scientific">Daedalea quercina L-15889</name>
    <dbReference type="NCBI Taxonomy" id="1314783"/>
    <lineage>
        <taxon>Eukaryota</taxon>
        <taxon>Fungi</taxon>
        <taxon>Dikarya</taxon>
        <taxon>Basidiomycota</taxon>
        <taxon>Agaricomycotina</taxon>
        <taxon>Agaricomycetes</taxon>
        <taxon>Polyporales</taxon>
        <taxon>Fomitopsis</taxon>
    </lineage>
</organism>
<dbReference type="EMBL" id="KV429038">
    <property type="protein sequence ID" value="KZT73013.1"/>
    <property type="molecule type" value="Genomic_DNA"/>
</dbReference>
<dbReference type="AlphaFoldDB" id="A0A165T6Y4"/>
<sequence>MFATLVSVALFSGFAIKGARADFQVDTPTLVQCSPANISWTDTGASPYNVIVVPSDDVCGDELADLGDFTSTITSWTVDLAAGQNVTFSVQDNNGDEAWSGSMTIGYSDDSSCLSAVSGSSSVVGIVGTGVATSVATATALPTTAAATGSGVVNNAPAASTSSGAQVVGAASSGDGTSAGFTMHQLNAPVMILSALAALAIAF</sequence>
<evidence type="ECO:0000256" key="1">
    <source>
        <dbReference type="SAM" id="SignalP"/>
    </source>
</evidence>
<feature type="chain" id="PRO_5007867004" evidence="1">
    <location>
        <begin position="22"/>
        <end position="203"/>
    </location>
</feature>
<dbReference type="OrthoDB" id="3259746at2759"/>
<feature type="signal peptide" evidence="1">
    <location>
        <begin position="1"/>
        <end position="21"/>
    </location>
</feature>